<sequence length="615" mass="65738">MERSEPTLVPQWLRSTGSISGGGGSAHHSASSSSHTDVSSPTHHLRNRNSRSTSDFDSPRSAFLDRTSSSNSSRSSSNGSAKHAYGSFGRNHRDKDRERDKERSSFGDNWDKDSSDALGSILASRVEKNTLRRSHSMVSRKHRDLFPQRVTAELKDTGNSNHGNGNGLHSGSGIVGNNIQKAAFEKDFPTLGTEEKQGIPDIPRVSSPCLGLAIQSLPISNSALIGGERWTSALAEVPTLVGTSSSGSLSVLQTVSASASGASSAVNGLNMAEALAQAPSRTRADPQLSTKTQKLEELAIKQSRQLIPVTPSMPKGSVLNSSDKSKPKIAVRTGEMNIAAKSGPQQPPPLHLANQSYVGNMKSDVTKMTHGKLLVLKQARENGPLSPTQKDIPNPANNANNRTANNQLAASPSVASAPLKSSNSLKPHIGERKAAAPNLLSGFTMEKRSLAQTQSRNDFFNLLKKKNGTHTSSDPPDAGPNISSPTAEKSEVTKEVVSPSTTHVIENGAAAISNGDAHQEFQRFSDDEDKNMSFSTPVPPEEEAAFLRSLGWDGKYCEDEGLTEEEINDFYKELMKLGSTLKPCRGMQPKQPEALATNLDRASSELSSSDSESEA</sequence>
<feature type="compositionally biased region" description="Basic and acidic residues" evidence="1">
    <location>
        <begin position="91"/>
        <end position="111"/>
    </location>
</feature>
<organism evidence="2 3">
    <name type="scientific">Rubroshorea leprosula</name>
    <dbReference type="NCBI Taxonomy" id="152421"/>
    <lineage>
        <taxon>Eukaryota</taxon>
        <taxon>Viridiplantae</taxon>
        <taxon>Streptophyta</taxon>
        <taxon>Embryophyta</taxon>
        <taxon>Tracheophyta</taxon>
        <taxon>Spermatophyta</taxon>
        <taxon>Magnoliopsida</taxon>
        <taxon>eudicotyledons</taxon>
        <taxon>Gunneridae</taxon>
        <taxon>Pentapetalae</taxon>
        <taxon>rosids</taxon>
        <taxon>malvids</taxon>
        <taxon>Malvales</taxon>
        <taxon>Dipterocarpaceae</taxon>
        <taxon>Rubroshorea</taxon>
    </lineage>
</organism>
<feature type="compositionally biased region" description="Low complexity" evidence="1">
    <location>
        <begin position="26"/>
        <end position="42"/>
    </location>
</feature>
<evidence type="ECO:0000313" key="3">
    <source>
        <dbReference type="Proteomes" id="UP001054252"/>
    </source>
</evidence>
<evidence type="ECO:0000256" key="1">
    <source>
        <dbReference type="SAM" id="MobiDB-lite"/>
    </source>
</evidence>
<dbReference type="EMBL" id="BPVZ01000002">
    <property type="protein sequence ID" value="GKU87705.1"/>
    <property type="molecule type" value="Genomic_DNA"/>
</dbReference>
<protein>
    <submittedName>
        <fullName evidence="2">Uncharacterized protein</fullName>
    </submittedName>
</protein>
<feature type="region of interest" description="Disordered" evidence="1">
    <location>
        <begin position="155"/>
        <end position="174"/>
    </location>
</feature>
<reference evidence="2 3" key="1">
    <citation type="journal article" date="2021" name="Commun. Biol.">
        <title>The genome of Shorea leprosula (Dipterocarpaceae) highlights the ecological relevance of drought in aseasonal tropical rainforests.</title>
        <authorList>
            <person name="Ng K.K.S."/>
            <person name="Kobayashi M.J."/>
            <person name="Fawcett J.A."/>
            <person name="Hatakeyama M."/>
            <person name="Paape T."/>
            <person name="Ng C.H."/>
            <person name="Ang C.C."/>
            <person name="Tnah L.H."/>
            <person name="Lee C.T."/>
            <person name="Nishiyama T."/>
            <person name="Sese J."/>
            <person name="O'Brien M.J."/>
            <person name="Copetti D."/>
            <person name="Mohd Noor M.I."/>
            <person name="Ong R.C."/>
            <person name="Putra M."/>
            <person name="Sireger I.Z."/>
            <person name="Indrioko S."/>
            <person name="Kosugi Y."/>
            <person name="Izuno A."/>
            <person name="Isagi Y."/>
            <person name="Lee S.L."/>
            <person name="Shimizu K.K."/>
        </authorList>
    </citation>
    <scope>NUCLEOTIDE SEQUENCE [LARGE SCALE GENOMIC DNA]</scope>
    <source>
        <strain evidence="2">214</strain>
    </source>
</reference>
<feature type="region of interest" description="Disordered" evidence="1">
    <location>
        <begin position="1"/>
        <end position="111"/>
    </location>
</feature>
<feature type="compositionally biased region" description="Low complexity" evidence="1">
    <location>
        <begin position="68"/>
        <end position="80"/>
    </location>
</feature>
<accession>A0AAV5HLP7</accession>
<dbReference type="Proteomes" id="UP001054252">
    <property type="component" value="Unassembled WGS sequence"/>
</dbReference>
<dbReference type="PANTHER" id="PTHR34112:SF18">
    <property type="entry name" value="C-JUN-AMINO-TERMINAL KINASE-INTERACTING PROTEIN"/>
    <property type="match status" value="1"/>
</dbReference>
<gene>
    <name evidence="2" type="ORF">SLEP1_g2063</name>
</gene>
<proteinExistence type="predicted"/>
<feature type="compositionally biased region" description="Low complexity" evidence="1">
    <location>
        <begin position="394"/>
        <end position="422"/>
    </location>
</feature>
<comment type="caution">
    <text evidence="2">The sequence shown here is derived from an EMBL/GenBank/DDBJ whole genome shotgun (WGS) entry which is preliminary data.</text>
</comment>
<name>A0AAV5HLP7_9ROSI</name>
<feature type="compositionally biased region" description="Low complexity" evidence="1">
    <location>
        <begin position="604"/>
        <end position="615"/>
    </location>
</feature>
<feature type="region of interest" description="Disordered" evidence="1">
    <location>
        <begin position="382"/>
        <end position="431"/>
    </location>
</feature>
<dbReference type="AlphaFoldDB" id="A0AAV5HLP7"/>
<dbReference type="PANTHER" id="PTHR34112">
    <property type="entry name" value="C-JUN-AMINO-TERMINAL KINASE-INTERACTING PROTEIN"/>
    <property type="match status" value="1"/>
</dbReference>
<feature type="region of interest" description="Disordered" evidence="1">
    <location>
        <begin position="465"/>
        <end position="499"/>
    </location>
</feature>
<keyword evidence="3" id="KW-1185">Reference proteome</keyword>
<evidence type="ECO:0000313" key="2">
    <source>
        <dbReference type="EMBL" id="GKU87705.1"/>
    </source>
</evidence>
<feature type="region of interest" description="Disordered" evidence="1">
    <location>
        <begin position="583"/>
        <end position="615"/>
    </location>
</feature>
<feature type="compositionally biased region" description="Gly residues" evidence="1">
    <location>
        <begin position="164"/>
        <end position="174"/>
    </location>
</feature>